<evidence type="ECO:0000313" key="2">
    <source>
        <dbReference type="Proteomes" id="UP000885148"/>
    </source>
</evidence>
<gene>
    <name evidence="1" type="ORF">KV121_003898</name>
</gene>
<accession>A0A9P3Z6T8</accession>
<evidence type="ECO:0000313" key="1">
    <source>
        <dbReference type="EMBL" id="HBH7043782.1"/>
    </source>
</evidence>
<keyword evidence="1" id="KW-0067">ATP-binding</keyword>
<dbReference type="AlphaFoldDB" id="A0A9P3Z6T8"/>
<proteinExistence type="predicted"/>
<organism evidence="1 2">
    <name type="scientific">Citrobacter freundii</name>
    <dbReference type="NCBI Taxonomy" id="546"/>
    <lineage>
        <taxon>Bacteria</taxon>
        <taxon>Pseudomonadati</taxon>
        <taxon>Pseudomonadota</taxon>
        <taxon>Gammaproteobacteria</taxon>
        <taxon>Enterobacterales</taxon>
        <taxon>Enterobacteriaceae</taxon>
        <taxon>Citrobacter</taxon>
        <taxon>Citrobacter freundii complex</taxon>
    </lineage>
</organism>
<keyword evidence="1" id="KW-0547">Nucleotide-binding</keyword>
<reference evidence="1" key="2">
    <citation type="submission" date="2021-07" db="EMBL/GenBank/DDBJ databases">
        <authorList>
            <consortium name="NCBI Pathogen Detection Project"/>
        </authorList>
    </citation>
    <scope>NUCLEOTIDE SEQUENCE</scope>
    <source>
        <strain evidence="1">91871</strain>
    </source>
</reference>
<dbReference type="GO" id="GO:0005524">
    <property type="term" value="F:ATP binding"/>
    <property type="evidence" value="ECO:0007669"/>
    <property type="project" value="UniProtKB-KW"/>
</dbReference>
<reference evidence="1" key="1">
    <citation type="journal article" date="2018" name="Genome Biol.">
        <title>SKESA: strategic k-mer extension for scrupulous assemblies.</title>
        <authorList>
            <person name="Souvorov A."/>
            <person name="Agarwala R."/>
            <person name="Lipman D.J."/>
        </authorList>
    </citation>
    <scope>NUCLEOTIDE SEQUENCE</scope>
    <source>
        <strain evidence="1">91871</strain>
    </source>
</reference>
<dbReference type="RefSeq" id="WP_033816632.1">
    <property type="nucleotide sequence ID" value="NZ_JARLLJ010000002.1"/>
</dbReference>
<comment type="caution">
    <text evidence="1">The sequence shown here is derived from an EMBL/GenBank/DDBJ whole genome shotgun (WGS) entry which is preliminary data.</text>
</comment>
<sequence>MNRIIKRKNKRTMMFQFKLKLKNTLLSGDVYSIHKNSLTLIKKKKINCKSKLFIKTIAYKRKSIPAPQYIDFYYEHNYTKTVSFFNKVRKESQRNKISINFDETTIITASAMICFLSEVDLILKTSPFKSKAITFKHPKNEKTESILKQVGFYDLVGKESRKTKVFDDVSYWNYASGAKSELQKTQSAMIEIENKIGRAAKRKLYKGFSEAMANSVEHAYYDADDEIATKWWAFAGVHKDKLIVVICDKGIGIPSSLPIKWGADLVNKTLNLLNIKTKTDSALIKAATRMGKTRTNQNNRGKGLSDVLSIINQFKVGNLSIFSNKGYYRYYGENGVAKDKLTEHNLSMCGTIVEWSIPLDIDSLDKEVVL</sequence>
<dbReference type="InterPro" id="IPR036890">
    <property type="entry name" value="HATPase_C_sf"/>
</dbReference>
<dbReference type="SUPFAM" id="SSF55874">
    <property type="entry name" value="ATPase domain of HSP90 chaperone/DNA topoisomerase II/histidine kinase"/>
    <property type="match status" value="1"/>
</dbReference>
<protein>
    <submittedName>
        <fullName evidence="1">ATP-binding protein</fullName>
    </submittedName>
</protein>
<name>A0A9P3Z6T8_CITFR</name>
<dbReference type="Proteomes" id="UP000885148">
    <property type="component" value="Unassembled WGS sequence"/>
</dbReference>
<dbReference type="EMBL" id="DAESCB010000015">
    <property type="protein sequence ID" value="HBH7043782.1"/>
    <property type="molecule type" value="Genomic_DNA"/>
</dbReference>